<feature type="binding site" evidence="19">
    <location>
        <position position="173"/>
    </location>
    <ligand>
        <name>FMN</name>
        <dbReference type="ChEBI" id="CHEBI:58210"/>
    </ligand>
</feature>
<feature type="active site" description="Proton acceptor" evidence="18">
    <location>
        <position position="268"/>
    </location>
</feature>
<keyword evidence="7 19" id="KW-0288">FMN</keyword>
<dbReference type="InterPro" id="IPR012133">
    <property type="entry name" value="Alpha-hydoxy_acid_DH_FMN"/>
</dbReference>
<evidence type="ECO:0000256" key="17">
    <source>
        <dbReference type="ARBA" id="ARBA00068515"/>
    </source>
</evidence>
<keyword evidence="10" id="KW-0408">Iron</keyword>
<feature type="binding site" evidence="19">
    <location>
        <position position="268"/>
    </location>
    <ligand>
        <name>glyoxylate</name>
        <dbReference type="ChEBI" id="CHEBI:36655"/>
    </ligand>
</feature>
<dbReference type="Pfam" id="PF01070">
    <property type="entry name" value="FMN_dh"/>
    <property type="match status" value="1"/>
</dbReference>
<evidence type="ECO:0000256" key="7">
    <source>
        <dbReference type="ARBA" id="ARBA00022643"/>
    </source>
</evidence>
<feature type="binding site" evidence="19">
    <location>
        <position position="266"/>
    </location>
    <ligand>
        <name>FMN</name>
        <dbReference type="ChEBI" id="CHEBI:58210"/>
    </ligand>
</feature>
<keyword evidence="6 19" id="KW-0285">Flavoprotein</keyword>
<comment type="catalytic activity">
    <reaction evidence="13">
        <text>(S)-lactate + 2 Fe(III)-[cytochrome c] = 2 Fe(II)-[cytochrome c] + pyruvate + 2 H(+)</text>
        <dbReference type="Rhea" id="RHEA:19909"/>
        <dbReference type="Rhea" id="RHEA-COMP:10350"/>
        <dbReference type="Rhea" id="RHEA-COMP:14399"/>
        <dbReference type="ChEBI" id="CHEBI:15361"/>
        <dbReference type="ChEBI" id="CHEBI:15378"/>
        <dbReference type="ChEBI" id="CHEBI:16651"/>
        <dbReference type="ChEBI" id="CHEBI:29033"/>
        <dbReference type="ChEBI" id="CHEBI:29034"/>
        <dbReference type="EC" id="1.1.2.3"/>
    </reaction>
    <physiologicalReaction direction="left-to-right" evidence="13">
        <dbReference type="Rhea" id="RHEA:19910"/>
    </physiologicalReaction>
</comment>
<dbReference type="InterPro" id="IPR013785">
    <property type="entry name" value="Aldolase_TIM"/>
</dbReference>
<evidence type="ECO:0000256" key="18">
    <source>
        <dbReference type="PIRSR" id="PIRSR000138-1"/>
    </source>
</evidence>
<reference evidence="21 22" key="1">
    <citation type="submission" date="2018-01" db="EMBL/GenBank/DDBJ databases">
        <title>Harnessing the power of phylogenomics to disentangle the directionality and signatures of interkingdom host jumping in the parasitic fungal genus Tolypocladium.</title>
        <authorList>
            <person name="Quandt C.A."/>
            <person name="Patterson W."/>
            <person name="Spatafora J.W."/>
        </authorList>
    </citation>
    <scope>NUCLEOTIDE SEQUENCE [LARGE SCALE GENOMIC DNA]</scope>
    <source>
        <strain evidence="21 22">NRBC 100945</strain>
    </source>
</reference>
<comment type="similarity">
    <text evidence="14">In the C-terminal section; belongs to the FMN-dependent alpha-hydroxy acid dehydrogenase family.</text>
</comment>
<proteinExistence type="inferred from homology"/>
<feature type="binding site" evidence="19">
    <location>
        <position position="115"/>
    </location>
    <ligand>
        <name>FMN</name>
        <dbReference type="ChEBI" id="CHEBI:58210"/>
    </ligand>
</feature>
<evidence type="ECO:0000256" key="2">
    <source>
        <dbReference type="ARBA" id="ARBA00001970"/>
    </source>
</evidence>
<evidence type="ECO:0000313" key="22">
    <source>
        <dbReference type="Proteomes" id="UP000237481"/>
    </source>
</evidence>
<feature type="binding site" evidence="19">
    <location>
        <position position="271"/>
    </location>
    <ligand>
        <name>glyoxylate</name>
        <dbReference type="ChEBI" id="CHEBI:36655"/>
    </ligand>
</feature>
<name>A0A2S4KUW3_9HYPO</name>
<evidence type="ECO:0000256" key="9">
    <source>
        <dbReference type="ARBA" id="ARBA00023002"/>
    </source>
</evidence>
<dbReference type="EC" id="1.1.2.3" evidence="16"/>
<dbReference type="InterPro" id="IPR037458">
    <property type="entry name" value="L-MDH/L-LDH_FMN-bd"/>
</dbReference>
<feature type="domain" description="FMN hydroxy acid dehydrogenase" evidence="20">
    <location>
        <begin position="7"/>
        <end position="375"/>
    </location>
</feature>
<sequence>MSRSDKPPLSSLISTHDFEAAASHTLTSKAWAFISSAATDLHTLRRNSSAFSDITLRPRTLRNVSHIDTTTSMLGHKLRVPIFCSPAALAKLVHPAGETAIGTACKEAGIAQCVSTSSSYPLGHIVAAIDGHAVETPHEVPVFFQLYVDKNRENTRKLVRAAQQAGAKALFLTIDLPVPGKREADERVVGDAAISSPLSGATAGNDAKGGSLGRTMGRFIDDSLSWADIPWIRRCAPGMPLVLKGVQTSEDAELAIEAGVDAIVVSNHGGRTLDTVPASILILLELRRNCPEVFDKMEVYVDSGFRRGTDIFKALCLGAKAVGIGRGPLYAVNYGHEGVLKYIEILRDELEATMKLCGVTSLDQLHPGYLSTLAVDHLIPSRPGKSPPGRVGSHL</sequence>
<feature type="binding site" evidence="19">
    <location>
        <position position="145"/>
    </location>
    <ligand>
        <name>FMN</name>
        <dbReference type="ChEBI" id="CHEBI:58210"/>
    </ligand>
</feature>
<keyword evidence="11" id="KW-0496">Mitochondrion</keyword>
<keyword evidence="5" id="KW-0349">Heme</keyword>
<dbReference type="GO" id="GO:0004460">
    <property type="term" value="F:L-lactate dehydrogenase (cytochrome) activity"/>
    <property type="evidence" value="ECO:0007669"/>
    <property type="project" value="UniProtKB-EC"/>
</dbReference>
<feature type="binding site" evidence="19">
    <location>
        <position position="244"/>
    </location>
    <ligand>
        <name>FMN</name>
        <dbReference type="ChEBI" id="CHEBI:58210"/>
    </ligand>
</feature>
<dbReference type="GO" id="GO:0010181">
    <property type="term" value="F:FMN binding"/>
    <property type="evidence" value="ECO:0007669"/>
    <property type="project" value="InterPro"/>
</dbReference>
<feature type="binding site" evidence="19">
    <location>
        <begin position="302"/>
        <end position="306"/>
    </location>
    <ligand>
        <name>FMN</name>
        <dbReference type="ChEBI" id="CHEBI:58210"/>
    </ligand>
</feature>
<protein>
    <recommendedName>
        <fullName evidence="17">L-lactate dehydrogenase (cytochrome)</fullName>
        <ecNumber evidence="16">1.1.2.3</ecNumber>
    </recommendedName>
</protein>
<evidence type="ECO:0000256" key="6">
    <source>
        <dbReference type="ARBA" id="ARBA00022630"/>
    </source>
</evidence>
<comment type="caution">
    <text evidence="21">The sequence shown here is derived from an EMBL/GenBank/DDBJ whole genome shotgun (WGS) entry which is preliminary data.</text>
</comment>
<comment type="subunit">
    <text evidence="4">Homotetramer.</text>
</comment>
<keyword evidence="8" id="KW-0479">Metal-binding</keyword>
<dbReference type="Gene3D" id="3.20.20.70">
    <property type="entry name" value="Aldolase class I"/>
    <property type="match status" value="1"/>
</dbReference>
<evidence type="ECO:0000256" key="14">
    <source>
        <dbReference type="ARBA" id="ARBA00061137"/>
    </source>
</evidence>
<evidence type="ECO:0000256" key="3">
    <source>
        <dbReference type="ARBA" id="ARBA00004569"/>
    </source>
</evidence>
<dbReference type="Proteomes" id="UP000237481">
    <property type="component" value="Unassembled WGS sequence"/>
</dbReference>
<evidence type="ECO:0000256" key="15">
    <source>
        <dbReference type="ARBA" id="ARBA00061589"/>
    </source>
</evidence>
<evidence type="ECO:0000256" key="13">
    <source>
        <dbReference type="ARBA" id="ARBA00052399"/>
    </source>
</evidence>
<feature type="binding site" evidence="19">
    <location>
        <position position="147"/>
    </location>
    <ligand>
        <name>glyoxylate</name>
        <dbReference type="ChEBI" id="CHEBI:36655"/>
    </ligand>
</feature>
<dbReference type="PANTHER" id="PTHR10578:SF104">
    <property type="entry name" value="CYTOCHROME B2, MITOCHONDRIAL-RELATED"/>
    <property type="match status" value="1"/>
</dbReference>
<dbReference type="SUPFAM" id="SSF51395">
    <property type="entry name" value="FMN-linked oxidoreductases"/>
    <property type="match status" value="1"/>
</dbReference>
<dbReference type="PROSITE" id="PS51349">
    <property type="entry name" value="FMN_HYDROXY_ACID_DH_2"/>
    <property type="match status" value="1"/>
</dbReference>
<organism evidence="21 22">
    <name type="scientific">Tolypocladium paradoxum</name>
    <dbReference type="NCBI Taxonomy" id="94208"/>
    <lineage>
        <taxon>Eukaryota</taxon>
        <taxon>Fungi</taxon>
        <taxon>Dikarya</taxon>
        <taxon>Ascomycota</taxon>
        <taxon>Pezizomycotina</taxon>
        <taxon>Sordariomycetes</taxon>
        <taxon>Hypocreomycetidae</taxon>
        <taxon>Hypocreales</taxon>
        <taxon>Ophiocordycipitaceae</taxon>
        <taxon>Tolypocladium</taxon>
    </lineage>
</organism>
<dbReference type="STRING" id="94208.A0A2S4KUW3"/>
<comment type="similarity">
    <text evidence="15">In the N-terminal section; belongs to the cytochrome b5 family.</text>
</comment>
<evidence type="ECO:0000256" key="10">
    <source>
        <dbReference type="ARBA" id="ARBA00023004"/>
    </source>
</evidence>
<dbReference type="GO" id="GO:0005758">
    <property type="term" value="C:mitochondrial intermembrane space"/>
    <property type="evidence" value="ECO:0007669"/>
    <property type="project" value="UniProtKB-SubCell"/>
</dbReference>
<dbReference type="PANTHER" id="PTHR10578">
    <property type="entry name" value="S -2-HYDROXY-ACID OXIDASE-RELATED"/>
    <property type="match status" value="1"/>
</dbReference>
<keyword evidence="9" id="KW-0560">Oxidoreductase</keyword>
<feature type="binding site" evidence="19">
    <location>
        <position position="182"/>
    </location>
    <ligand>
        <name>glyoxylate</name>
        <dbReference type="ChEBI" id="CHEBI:36655"/>
    </ligand>
</feature>
<dbReference type="OrthoDB" id="1925334at2759"/>
<dbReference type="AlphaFoldDB" id="A0A2S4KUW3"/>
<dbReference type="FunFam" id="3.20.20.70:FF:000062">
    <property type="entry name" value="Cytochrome b2, mitochondrial, putative"/>
    <property type="match status" value="1"/>
</dbReference>
<evidence type="ECO:0000256" key="11">
    <source>
        <dbReference type="ARBA" id="ARBA00023128"/>
    </source>
</evidence>
<evidence type="ECO:0000256" key="12">
    <source>
        <dbReference type="ARBA" id="ARBA00024042"/>
    </source>
</evidence>
<comment type="similarity">
    <text evidence="12">Belongs to the FMN-dependent alpha-hydroxy acid dehydrogenase family.</text>
</comment>
<evidence type="ECO:0000256" key="8">
    <source>
        <dbReference type="ARBA" id="ARBA00022723"/>
    </source>
</evidence>
<dbReference type="CDD" id="cd02922">
    <property type="entry name" value="FCB2_FMN"/>
    <property type="match status" value="1"/>
</dbReference>
<evidence type="ECO:0000259" key="20">
    <source>
        <dbReference type="PROSITE" id="PS51349"/>
    </source>
</evidence>
<evidence type="ECO:0000256" key="4">
    <source>
        <dbReference type="ARBA" id="ARBA00011881"/>
    </source>
</evidence>
<feature type="binding site" evidence="19">
    <location>
        <begin position="86"/>
        <end position="88"/>
    </location>
    <ligand>
        <name>FMN</name>
        <dbReference type="ChEBI" id="CHEBI:58210"/>
    </ligand>
</feature>
<dbReference type="InterPro" id="IPR000262">
    <property type="entry name" value="FMN-dep_DH"/>
</dbReference>
<evidence type="ECO:0000256" key="19">
    <source>
        <dbReference type="PIRSR" id="PIRSR000138-2"/>
    </source>
</evidence>
<comment type="cofactor">
    <cofactor evidence="2">
        <name>heme b</name>
        <dbReference type="ChEBI" id="CHEBI:60344"/>
    </cofactor>
</comment>
<dbReference type="InterPro" id="IPR037396">
    <property type="entry name" value="FMN_HAD"/>
</dbReference>
<dbReference type="GO" id="GO:0046872">
    <property type="term" value="F:metal ion binding"/>
    <property type="evidence" value="ECO:0007669"/>
    <property type="project" value="UniProtKB-KW"/>
</dbReference>
<gene>
    <name evidence="21" type="ORF">TPAR_05827</name>
</gene>
<comment type="cofactor">
    <cofactor evidence="1">
        <name>FMN</name>
        <dbReference type="ChEBI" id="CHEBI:58210"/>
    </cofactor>
</comment>
<dbReference type="PIRSF" id="PIRSF000138">
    <property type="entry name" value="Al-hdrx_acd_dh"/>
    <property type="match status" value="1"/>
</dbReference>
<dbReference type="EMBL" id="PKSG01000596">
    <property type="protein sequence ID" value="POR33986.1"/>
    <property type="molecule type" value="Genomic_DNA"/>
</dbReference>
<evidence type="ECO:0000256" key="1">
    <source>
        <dbReference type="ARBA" id="ARBA00001917"/>
    </source>
</evidence>
<feature type="binding site" evidence="19">
    <location>
        <begin position="325"/>
        <end position="326"/>
    </location>
    <ligand>
        <name>FMN</name>
        <dbReference type="ChEBI" id="CHEBI:58210"/>
    </ligand>
</feature>
<evidence type="ECO:0000256" key="5">
    <source>
        <dbReference type="ARBA" id="ARBA00022617"/>
    </source>
</evidence>
<comment type="subcellular location">
    <subcellularLocation>
        <location evidence="3">Mitochondrion intermembrane space</location>
    </subcellularLocation>
</comment>
<evidence type="ECO:0000256" key="16">
    <source>
        <dbReference type="ARBA" id="ARBA00066458"/>
    </source>
</evidence>
<accession>A0A2S4KUW3</accession>
<keyword evidence="22" id="KW-1185">Reference proteome</keyword>
<evidence type="ECO:0000313" key="21">
    <source>
        <dbReference type="EMBL" id="POR33986.1"/>
    </source>
</evidence>